<dbReference type="Pfam" id="PF22818">
    <property type="entry name" value="ApeI-like"/>
    <property type="match status" value="1"/>
</dbReference>
<dbReference type="OrthoDB" id="9772788at2"/>
<evidence type="ECO:0000259" key="1">
    <source>
        <dbReference type="Pfam" id="PF22818"/>
    </source>
</evidence>
<feature type="domain" description="ApeI dehydratase-like" evidence="1">
    <location>
        <begin position="15"/>
        <end position="64"/>
    </location>
</feature>
<dbReference type="STRING" id="419481.SAMN05216233_101514"/>
<proteinExistence type="predicted"/>
<evidence type="ECO:0000313" key="3">
    <source>
        <dbReference type="Proteomes" id="UP000198870"/>
    </source>
</evidence>
<protein>
    <submittedName>
        <fullName evidence="2">3-hydroxyacyl-[acyl-carrier-protein] dehydratase</fullName>
    </submittedName>
</protein>
<accession>A0A1G5AXV4</accession>
<reference evidence="2 3" key="1">
    <citation type="submission" date="2016-10" db="EMBL/GenBank/DDBJ databases">
        <authorList>
            <person name="de Groot N.N."/>
        </authorList>
    </citation>
    <scope>NUCLEOTIDE SEQUENCE [LARGE SCALE GENOMIC DNA]</scope>
    <source>
        <strain evidence="2 3">AA1</strain>
    </source>
</reference>
<keyword evidence="3" id="KW-1185">Reference proteome</keyword>
<dbReference type="EMBL" id="FMUX01000001">
    <property type="protein sequence ID" value="SCX82722.1"/>
    <property type="molecule type" value="Genomic_DNA"/>
</dbReference>
<organism evidence="2 3">
    <name type="scientific">Desulfoluna spongiiphila</name>
    <dbReference type="NCBI Taxonomy" id="419481"/>
    <lineage>
        <taxon>Bacteria</taxon>
        <taxon>Pseudomonadati</taxon>
        <taxon>Thermodesulfobacteriota</taxon>
        <taxon>Desulfobacteria</taxon>
        <taxon>Desulfobacterales</taxon>
        <taxon>Desulfolunaceae</taxon>
        <taxon>Desulfoluna</taxon>
    </lineage>
</organism>
<gene>
    <name evidence="2" type="ORF">SAMN05216233_101514</name>
</gene>
<sequence length="95" mass="10349">MTATLSGVFCFDGADPLYEGHFPGNPVVPGSLVVEAFYKRLQEAGHAPIEAKNFRFRSFVPPGSYPYTVRCENGRAACRLFHGETPAVTGEMVLP</sequence>
<dbReference type="InterPro" id="IPR054545">
    <property type="entry name" value="ApeI-like"/>
</dbReference>
<dbReference type="SUPFAM" id="SSF54637">
    <property type="entry name" value="Thioesterase/thiol ester dehydrase-isomerase"/>
    <property type="match status" value="1"/>
</dbReference>
<dbReference type="Proteomes" id="UP000198870">
    <property type="component" value="Unassembled WGS sequence"/>
</dbReference>
<dbReference type="InterPro" id="IPR029069">
    <property type="entry name" value="HotDog_dom_sf"/>
</dbReference>
<dbReference type="AlphaFoldDB" id="A0A1G5AXV4"/>
<name>A0A1G5AXV4_9BACT</name>
<dbReference type="Gene3D" id="3.10.129.10">
    <property type="entry name" value="Hotdog Thioesterase"/>
    <property type="match status" value="1"/>
</dbReference>
<evidence type="ECO:0000313" key="2">
    <source>
        <dbReference type="EMBL" id="SCX82722.1"/>
    </source>
</evidence>
<dbReference type="RefSeq" id="WP_092207879.1">
    <property type="nucleotide sequence ID" value="NZ_FMUX01000001.1"/>
</dbReference>
<dbReference type="GO" id="GO:0016829">
    <property type="term" value="F:lyase activity"/>
    <property type="evidence" value="ECO:0007669"/>
    <property type="project" value="UniProtKB-KW"/>
</dbReference>